<dbReference type="Pfam" id="PF03107">
    <property type="entry name" value="C1_2"/>
    <property type="match status" value="2"/>
</dbReference>
<evidence type="ECO:0000259" key="3">
    <source>
        <dbReference type="Pfam" id="PF03107"/>
    </source>
</evidence>
<dbReference type="SUPFAM" id="SSF57889">
    <property type="entry name" value="Cysteine-rich domain"/>
    <property type="match status" value="1"/>
</dbReference>
<accession>A0AAW2VJE5</accession>
<organism evidence="4">
    <name type="scientific">Sesamum radiatum</name>
    <name type="common">Black benniseed</name>
    <dbReference type="NCBI Taxonomy" id="300843"/>
    <lineage>
        <taxon>Eukaryota</taxon>
        <taxon>Viridiplantae</taxon>
        <taxon>Streptophyta</taxon>
        <taxon>Embryophyta</taxon>
        <taxon>Tracheophyta</taxon>
        <taxon>Spermatophyta</taxon>
        <taxon>Magnoliopsida</taxon>
        <taxon>eudicotyledons</taxon>
        <taxon>Gunneridae</taxon>
        <taxon>Pentapetalae</taxon>
        <taxon>asterids</taxon>
        <taxon>lamiids</taxon>
        <taxon>Lamiales</taxon>
        <taxon>Pedaliaceae</taxon>
        <taxon>Sesamum</taxon>
    </lineage>
</organism>
<dbReference type="PANTHER" id="PTHR46288">
    <property type="entry name" value="PHORBOL-ESTER/DAG-TYPE DOMAIN-CONTAINING PROTEIN"/>
    <property type="match status" value="1"/>
</dbReference>
<evidence type="ECO:0000256" key="1">
    <source>
        <dbReference type="ARBA" id="ARBA00022737"/>
    </source>
</evidence>
<comment type="caution">
    <text evidence="4">The sequence shown here is derived from an EMBL/GenBank/DDBJ whole genome shotgun (WGS) entry which is preliminary data.</text>
</comment>
<gene>
    <name evidence="4" type="ORF">Sradi_0558800</name>
</gene>
<feature type="domain" description="DC1" evidence="3">
    <location>
        <begin position="63"/>
        <end position="111"/>
    </location>
</feature>
<protein>
    <recommendedName>
        <fullName evidence="3">DC1 domain-containing protein</fullName>
    </recommendedName>
</protein>
<name>A0AAW2VJE5_SESRA</name>
<dbReference type="InterPro" id="IPR004146">
    <property type="entry name" value="DC1"/>
</dbReference>
<dbReference type="InterPro" id="IPR046349">
    <property type="entry name" value="C1-like_sf"/>
</dbReference>
<feature type="compositionally biased region" description="Basic and acidic residues" evidence="2">
    <location>
        <begin position="199"/>
        <end position="211"/>
    </location>
</feature>
<feature type="compositionally biased region" description="Acidic residues" evidence="2">
    <location>
        <begin position="184"/>
        <end position="198"/>
    </location>
</feature>
<dbReference type="PANTHER" id="PTHR46288:SF29">
    <property type="entry name" value="DC1 DOMAIN-CONTAINING PROTEIN"/>
    <property type="match status" value="1"/>
</dbReference>
<keyword evidence="1" id="KW-0677">Repeat</keyword>
<sequence length="247" mass="28522">MRHQNKQHFSHHHILIPLQPDEGEQISCKVCEDQITEPFHGCLSCHFYLHDRCTDTPRSLDHPSHPAHPLTLLPTPTYPTRSFTCNACALHGKAYSFSCARCEFDLHVRCALMPSTILVENHPHELQLIFESPCQDESTEFECNICKEIVNKDQWLFYCEACDFGKHLGCTADPKGGPGKDSREGEEDEAGEEDEEAEDPRQESERRVFEAERKLREQRNAHMLMLQALDNASDYVGPSYTRKYYYY</sequence>
<dbReference type="AlphaFoldDB" id="A0AAW2VJE5"/>
<feature type="domain" description="DC1" evidence="3">
    <location>
        <begin position="121"/>
        <end position="170"/>
    </location>
</feature>
<reference evidence="4" key="1">
    <citation type="submission" date="2020-06" db="EMBL/GenBank/DDBJ databases">
        <authorList>
            <person name="Li T."/>
            <person name="Hu X."/>
            <person name="Zhang T."/>
            <person name="Song X."/>
            <person name="Zhang H."/>
            <person name="Dai N."/>
            <person name="Sheng W."/>
            <person name="Hou X."/>
            <person name="Wei L."/>
        </authorList>
    </citation>
    <scope>NUCLEOTIDE SEQUENCE</scope>
    <source>
        <strain evidence="4">G02</strain>
        <tissue evidence="4">Leaf</tissue>
    </source>
</reference>
<dbReference type="EMBL" id="JACGWJ010000003">
    <property type="protein sequence ID" value="KAL0429328.1"/>
    <property type="molecule type" value="Genomic_DNA"/>
</dbReference>
<evidence type="ECO:0000256" key="2">
    <source>
        <dbReference type="SAM" id="MobiDB-lite"/>
    </source>
</evidence>
<reference evidence="4" key="2">
    <citation type="journal article" date="2024" name="Plant">
        <title>Genomic evolution and insights into agronomic trait innovations of Sesamum species.</title>
        <authorList>
            <person name="Miao H."/>
            <person name="Wang L."/>
            <person name="Qu L."/>
            <person name="Liu H."/>
            <person name="Sun Y."/>
            <person name="Le M."/>
            <person name="Wang Q."/>
            <person name="Wei S."/>
            <person name="Zheng Y."/>
            <person name="Lin W."/>
            <person name="Duan Y."/>
            <person name="Cao H."/>
            <person name="Xiong S."/>
            <person name="Wang X."/>
            <person name="Wei L."/>
            <person name="Li C."/>
            <person name="Ma Q."/>
            <person name="Ju M."/>
            <person name="Zhao R."/>
            <person name="Li G."/>
            <person name="Mu C."/>
            <person name="Tian Q."/>
            <person name="Mei H."/>
            <person name="Zhang T."/>
            <person name="Gao T."/>
            <person name="Zhang H."/>
        </authorList>
    </citation>
    <scope>NUCLEOTIDE SEQUENCE</scope>
    <source>
        <strain evidence="4">G02</strain>
    </source>
</reference>
<proteinExistence type="predicted"/>
<evidence type="ECO:0000313" key="4">
    <source>
        <dbReference type="EMBL" id="KAL0429328.1"/>
    </source>
</evidence>
<feature type="region of interest" description="Disordered" evidence="2">
    <location>
        <begin position="175"/>
        <end position="211"/>
    </location>
</feature>